<evidence type="ECO:0000256" key="5">
    <source>
        <dbReference type="ARBA" id="ARBA00022538"/>
    </source>
</evidence>
<feature type="transmembrane region" description="Helical" evidence="18">
    <location>
        <begin position="62"/>
        <end position="83"/>
    </location>
</feature>
<accession>A0A3R7M5U5</accession>
<dbReference type="OrthoDB" id="5912413at2759"/>
<evidence type="ECO:0000256" key="8">
    <source>
        <dbReference type="ARBA" id="ARBA00022958"/>
    </source>
</evidence>
<reference evidence="19 20" key="2">
    <citation type="submission" date="2019-01" db="EMBL/GenBank/DDBJ databases">
        <title>The decoding of complex shrimp genome reveals the adaptation for benthos swimmer, frequently molting mechanism and breeding impact on genome.</title>
        <authorList>
            <person name="Sun Y."/>
            <person name="Gao Y."/>
            <person name="Yu Y."/>
        </authorList>
    </citation>
    <scope>NUCLEOTIDE SEQUENCE [LARGE SCALE GENOMIC DNA]</scope>
    <source>
        <tissue evidence="19">Muscle</tissue>
    </source>
</reference>
<keyword evidence="8" id="KW-0630">Potassium</keyword>
<dbReference type="GO" id="GO:1990573">
    <property type="term" value="P:potassium ion import across plasma membrane"/>
    <property type="evidence" value="ECO:0007669"/>
    <property type="project" value="TreeGrafter"/>
</dbReference>
<dbReference type="FunFam" id="2.60.40.1660:FF:000004">
    <property type="entry name" value="sodium/potassium-transporting ATPase subunit beta-2"/>
    <property type="match status" value="1"/>
</dbReference>
<evidence type="ECO:0000256" key="1">
    <source>
        <dbReference type="ARBA" id="ARBA00004401"/>
    </source>
</evidence>
<dbReference type="GO" id="GO:0006883">
    <property type="term" value="P:intracellular sodium ion homeostasis"/>
    <property type="evidence" value="ECO:0007669"/>
    <property type="project" value="TreeGrafter"/>
</dbReference>
<evidence type="ECO:0000256" key="12">
    <source>
        <dbReference type="ARBA" id="ARBA00023065"/>
    </source>
</evidence>
<dbReference type="PANTHER" id="PTHR11523:SF28">
    <property type="entry name" value="NA_K-ATPASE BETA SUBUNIT ISOFORM 4-RELATED"/>
    <property type="match status" value="1"/>
</dbReference>
<dbReference type="Gene3D" id="2.60.40.1660">
    <property type="entry name" value="Na, k-atpase alpha subunit"/>
    <property type="match status" value="1"/>
</dbReference>
<keyword evidence="7 18" id="KW-0812">Transmembrane</keyword>
<dbReference type="Pfam" id="PF00287">
    <property type="entry name" value="Na_K-ATPase"/>
    <property type="match status" value="1"/>
</dbReference>
<keyword evidence="15" id="KW-0325">Glycoprotein</keyword>
<evidence type="ECO:0000256" key="2">
    <source>
        <dbReference type="ARBA" id="ARBA00005876"/>
    </source>
</evidence>
<evidence type="ECO:0000256" key="13">
    <source>
        <dbReference type="ARBA" id="ARBA00023136"/>
    </source>
</evidence>
<reference evidence="19 20" key="1">
    <citation type="submission" date="2018-04" db="EMBL/GenBank/DDBJ databases">
        <authorList>
            <person name="Zhang X."/>
            <person name="Yuan J."/>
            <person name="Li F."/>
            <person name="Xiang J."/>
        </authorList>
    </citation>
    <scope>NUCLEOTIDE SEQUENCE [LARGE SCALE GENOMIC DNA]</scope>
    <source>
        <tissue evidence="19">Muscle</tissue>
    </source>
</reference>
<evidence type="ECO:0000256" key="6">
    <source>
        <dbReference type="ARBA" id="ARBA00022607"/>
    </source>
</evidence>
<keyword evidence="20" id="KW-1185">Reference proteome</keyword>
<keyword evidence="12" id="KW-0406">Ion transport</keyword>
<evidence type="ECO:0000256" key="7">
    <source>
        <dbReference type="ARBA" id="ARBA00022692"/>
    </source>
</evidence>
<dbReference type="PROSITE" id="PS00390">
    <property type="entry name" value="ATPASE_NA_K_BETA_1"/>
    <property type="match status" value="1"/>
</dbReference>
<dbReference type="FunFam" id="1.20.5.170:FF:000062">
    <property type="entry name" value="Sodium/potassium-transporting ATPase subunit beta"/>
    <property type="match status" value="1"/>
</dbReference>
<dbReference type="GO" id="GO:0036376">
    <property type="term" value="P:sodium ion export across plasma membrane"/>
    <property type="evidence" value="ECO:0007669"/>
    <property type="project" value="TreeGrafter"/>
</dbReference>
<keyword evidence="14" id="KW-1015">Disulfide bond</keyword>
<keyword evidence="10 18" id="KW-1133">Transmembrane helix</keyword>
<comment type="function">
    <text evidence="17">This is the non-catalytic component of the active enzyme, which catalyzes the hydrolysis of ATP coupled with the exchange of Na(+) and K(+) ions across the plasma membrane. The beta subunit regulates, through assembly of alpha/beta heterodimers, the number of sodium pumps transported to the plasma membrane.</text>
</comment>
<evidence type="ECO:0000256" key="14">
    <source>
        <dbReference type="ARBA" id="ARBA00023157"/>
    </source>
</evidence>
<keyword evidence="6" id="KW-0740">Sodium/potassium transport</keyword>
<gene>
    <name evidence="19" type="ORF">C7M84_008757</name>
</gene>
<keyword evidence="5" id="KW-0633">Potassium transport</keyword>
<comment type="caution">
    <text evidence="19">The sequence shown here is derived from an EMBL/GenBank/DDBJ whole genome shotgun (WGS) entry which is preliminary data.</text>
</comment>
<evidence type="ECO:0000256" key="18">
    <source>
        <dbReference type="SAM" id="Phobius"/>
    </source>
</evidence>
<evidence type="ECO:0000313" key="19">
    <source>
        <dbReference type="EMBL" id="ROT72835.1"/>
    </source>
</evidence>
<keyword evidence="11" id="KW-0915">Sodium</keyword>
<keyword evidence="13 18" id="KW-0472">Membrane</keyword>
<evidence type="ECO:0000256" key="16">
    <source>
        <dbReference type="ARBA" id="ARBA00023201"/>
    </source>
</evidence>
<dbReference type="EMBL" id="QCYY01002104">
    <property type="protein sequence ID" value="ROT72835.1"/>
    <property type="molecule type" value="Genomic_DNA"/>
</dbReference>
<keyword evidence="4" id="KW-1003">Cell membrane</keyword>
<dbReference type="PANTHER" id="PTHR11523">
    <property type="entry name" value="SODIUM/POTASSIUM-DEPENDENT ATPASE BETA SUBUNIT"/>
    <property type="match status" value="1"/>
</dbReference>
<organism evidence="19 20">
    <name type="scientific">Penaeus vannamei</name>
    <name type="common">Whiteleg shrimp</name>
    <name type="synonym">Litopenaeus vannamei</name>
    <dbReference type="NCBI Taxonomy" id="6689"/>
    <lineage>
        <taxon>Eukaryota</taxon>
        <taxon>Metazoa</taxon>
        <taxon>Ecdysozoa</taxon>
        <taxon>Arthropoda</taxon>
        <taxon>Crustacea</taxon>
        <taxon>Multicrustacea</taxon>
        <taxon>Malacostraca</taxon>
        <taxon>Eumalacostraca</taxon>
        <taxon>Eucarida</taxon>
        <taxon>Decapoda</taxon>
        <taxon>Dendrobranchiata</taxon>
        <taxon>Penaeoidea</taxon>
        <taxon>Penaeidae</taxon>
        <taxon>Penaeus</taxon>
    </lineage>
</organism>
<comment type="similarity">
    <text evidence="2">Belongs to the X(+)/potassium ATPases subunit beta family.</text>
</comment>
<dbReference type="GO" id="GO:0005890">
    <property type="term" value="C:sodium:potassium-exchanging ATPase complex"/>
    <property type="evidence" value="ECO:0007669"/>
    <property type="project" value="InterPro"/>
</dbReference>
<evidence type="ECO:0000256" key="15">
    <source>
        <dbReference type="ARBA" id="ARBA00023180"/>
    </source>
</evidence>
<dbReference type="GO" id="GO:0030007">
    <property type="term" value="P:intracellular potassium ion homeostasis"/>
    <property type="evidence" value="ECO:0007669"/>
    <property type="project" value="TreeGrafter"/>
</dbReference>
<protein>
    <submittedName>
        <fullName evidence="19">Sodium potassium-transporting ATPase subunit beta</fullName>
    </submittedName>
</protein>
<keyword evidence="16" id="KW-0739">Sodium transport</keyword>
<evidence type="ECO:0000313" key="20">
    <source>
        <dbReference type="Proteomes" id="UP000283509"/>
    </source>
</evidence>
<evidence type="ECO:0000256" key="3">
    <source>
        <dbReference type="ARBA" id="ARBA00022448"/>
    </source>
</evidence>
<evidence type="ECO:0000256" key="17">
    <source>
        <dbReference type="ARBA" id="ARBA00025540"/>
    </source>
</evidence>
<evidence type="ECO:0000256" key="4">
    <source>
        <dbReference type="ARBA" id="ARBA00022475"/>
    </source>
</evidence>
<dbReference type="Proteomes" id="UP000283509">
    <property type="component" value="Unassembled WGS sequence"/>
</dbReference>
<dbReference type="STRING" id="6689.A0A3R7M5U5"/>
<comment type="subcellular location">
    <subcellularLocation>
        <location evidence="1">Cell membrane</location>
        <topology evidence="1">Single-pass type II membrane protein</topology>
    </subcellularLocation>
</comment>
<dbReference type="InterPro" id="IPR000402">
    <property type="entry name" value="Na/K_ATPase_sub_beta"/>
</dbReference>
<proteinExistence type="inferred from homology"/>
<evidence type="ECO:0000256" key="9">
    <source>
        <dbReference type="ARBA" id="ARBA00022968"/>
    </source>
</evidence>
<dbReference type="GO" id="GO:0001671">
    <property type="term" value="F:ATPase activator activity"/>
    <property type="evidence" value="ECO:0007669"/>
    <property type="project" value="UniProtKB-ARBA"/>
</dbReference>
<keyword evidence="9" id="KW-0735">Signal-anchor</keyword>
<dbReference type="InterPro" id="IPR038702">
    <property type="entry name" value="Na/K_ATPase_sub_beta_sf"/>
</dbReference>
<keyword evidence="3" id="KW-0813">Transport</keyword>
<evidence type="ECO:0000256" key="11">
    <source>
        <dbReference type="ARBA" id="ARBA00023053"/>
    </source>
</evidence>
<sequence length="335" mass="38128">MEGAVISIASAAVAVEQQQPGKMVESELMKANRDESFKTFLWNSETKQFLGRTGSSWLKIGVFYLIFYACLAGFFAIMMAIFYQTLDVNHLPKYTPGRGDSILKNPAMGFRPLPRAENVESTLVWYKNGDSADIQHWVESLNEFIKPYEGTSDMISGQHVTDCSEDKLPGDGEVCRFQDTWLKGKCQKAESWGYNRESPCILLKLNKMIDWVPDVYTSVEELPADMPQSLKDHIQERTDENQGKVPKMIWVSCKGENPADEEYVGPISYSPWQGFPSYYFPYRHTPGYLPPIVAVQFEQPQSNVLINIECKAWAKNIGHDRSNRLGLVHFELLKD</sequence>
<evidence type="ECO:0000256" key="10">
    <source>
        <dbReference type="ARBA" id="ARBA00022989"/>
    </source>
</evidence>
<dbReference type="AlphaFoldDB" id="A0A3R7M5U5"/>
<name>A0A3R7M5U5_PENVA</name>